<comment type="caution">
    <text evidence="1">The sequence shown here is derived from an EMBL/GenBank/DDBJ whole genome shotgun (WGS) entry which is preliminary data.</text>
</comment>
<dbReference type="AlphaFoldDB" id="A0A225X127"/>
<evidence type="ECO:0000313" key="1">
    <source>
        <dbReference type="EMBL" id="OWZ23824.1"/>
    </source>
</evidence>
<reference evidence="2" key="1">
    <citation type="submission" date="2017-03" db="EMBL/GenBank/DDBJ databases">
        <title>Phytopthora megakarya and P. palmivora, two closely related causual agents of cacao black pod achieved similar genome size and gene model numbers by different mechanisms.</title>
        <authorList>
            <person name="Ali S."/>
            <person name="Shao J."/>
            <person name="Larry D.J."/>
            <person name="Kronmiller B."/>
            <person name="Shen D."/>
            <person name="Strem M.D."/>
            <person name="Melnick R.L."/>
            <person name="Guiltinan M.J."/>
            <person name="Tyler B.M."/>
            <person name="Meinhardt L.W."/>
            <person name="Bailey B.A."/>
        </authorList>
    </citation>
    <scope>NUCLEOTIDE SEQUENCE [LARGE SCALE GENOMIC DNA]</scope>
    <source>
        <strain evidence="2">zdho120</strain>
    </source>
</reference>
<evidence type="ECO:0000313" key="2">
    <source>
        <dbReference type="Proteomes" id="UP000198211"/>
    </source>
</evidence>
<protein>
    <submittedName>
        <fullName evidence="1">Uncharacterized protein</fullName>
    </submittedName>
</protein>
<sequence length="84" mass="9305">MLKKNGVNISLCIDYKMVNSMATVMEYAIPLGSVLLMMQVDFLGQNDDFTDPQDIGICVSIRTLRMVANAVWPKQCADGIPVHD</sequence>
<keyword evidence="2" id="KW-1185">Reference proteome</keyword>
<dbReference type="EMBL" id="NBNE01000042">
    <property type="protein sequence ID" value="OWZ23824.1"/>
    <property type="molecule type" value="Genomic_DNA"/>
</dbReference>
<dbReference type="Proteomes" id="UP000198211">
    <property type="component" value="Unassembled WGS sequence"/>
</dbReference>
<name>A0A225X127_9STRA</name>
<proteinExistence type="predicted"/>
<gene>
    <name evidence="1" type="ORF">PHMEG_0001234</name>
</gene>
<organism evidence="1 2">
    <name type="scientific">Phytophthora megakarya</name>
    <dbReference type="NCBI Taxonomy" id="4795"/>
    <lineage>
        <taxon>Eukaryota</taxon>
        <taxon>Sar</taxon>
        <taxon>Stramenopiles</taxon>
        <taxon>Oomycota</taxon>
        <taxon>Peronosporomycetes</taxon>
        <taxon>Peronosporales</taxon>
        <taxon>Peronosporaceae</taxon>
        <taxon>Phytophthora</taxon>
    </lineage>
</organism>
<accession>A0A225X127</accession>